<evidence type="ECO:0000313" key="2">
    <source>
        <dbReference type="EMBL" id="MEI5907512.1"/>
    </source>
</evidence>
<dbReference type="Pfam" id="PF12728">
    <property type="entry name" value="HTH_17"/>
    <property type="match status" value="1"/>
</dbReference>
<dbReference type="InterPro" id="IPR010093">
    <property type="entry name" value="SinI_DNA-bd"/>
</dbReference>
<keyword evidence="2" id="KW-0238">DNA-binding</keyword>
<feature type="domain" description="Helix-turn-helix" evidence="1">
    <location>
        <begin position="2"/>
        <end position="49"/>
    </location>
</feature>
<dbReference type="RefSeq" id="WP_336586946.1">
    <property type="nucleotide sequence ID" value="NZ_JBBAXC010000007.1"/>
</dbReference>
<sequence length="76" mass="9056">MYLTVKETAAYLSFPEAWINSLILEGKIRAVHDGQQYLINREQFQNHLDQVEKYKKLMLEYLNEPIPEDIDIKDED</sequence>
<dbReference type="InterPro" id="IPR041657">
    <property type="entry name" value="HTH_17"/>
</dbReference>
<evidence type="ECO:0000259" key="1">
    <source>
        <dbReference type="Pfam" id="PF12728"/>
    </source>
</evidence>
<reference evidence="2 3" key="1">
    <citation type="journal article" date="2018" name="J. Microbiol.">
        <title>Bacillus spongiae sp. nov., isolated from sponge of Jeju Island.</title>
        <authorList>
            <person name="Lee G.E."/>
            <person name="Im W.T."/>
            <person name="Park J.S."/>
        </authorList>
    </citation>
    <scope>NUCLEOTIDE SEQUENCE [LARGE SCALE GENOMIC DNA]</scope>
    <source>
        <strain evidence="2 3">135PIL107-10</strain>
    </source>
</reference>
<proteinExistence type="predicted"/>
<dbReference type="EMBL" id="JBBAXC010000007">
    <property type="protein sequence ID" value="MEI5907512.1"/>
    <property type="molecule type" value="Genomic_DNA"/>
</dbReference>
<dbReference type="Proteomes" id="UP001312865">
    <property type="component" value="Unassembled WGS sequence"/>
</dbReference>
<dbReference type="GO" id="GO:0003677">
    <property type="term" value="F:DNA binding"/>
    <property type="evidence" value="ECO:0007669"/>
    <property type="project" value="UniProtKB-KW"/>
</dbReference>
<comment type="caution">
    <text evidence="2">The sequence shown here is derived from an EMBL/GenBank/DDBJ whole genome shotgun (WGS) entry which is preliminary data.</text>
</comment>
<protein>
    <submittedName>
        <fullName evidence="2">Excisionase family DNA-binding protein</fullName>
    </submittedName>
</protein>
<evidence type="ECO:0000313" key="3">
    <source>
        <dbReference type="Proteomes" id="UP001312865"/>
    </source>
</evidence>
<dbReference type="NCBIfam" id="TIGR01764">
    <property type="entry name" value="excise"/>
    <property type="match status" value="1"/>
</dbReference>
<keyword evidence="3" id="KW-1185">Reference proteome</keyword>
<name>A0ABU8HEC9_9BACI</name>
<organism evidence="2 3">
    <name type="scientific">Bacillus spongiae</name>
    <dbReference type="NCBI Taxonomy" id="2683610"/>
    <lineage>
        <taxon>Bacteria</taxon>
        <taxon>Bacillati</taxon>
        <taxon>Bacillota</taxon>
        <taxon>Bacilli</taxon>
        <taxon>Bacillales</taxon>
        <taxon>Bacillaceae</taxon>
        <taxon>Bacillus</taxon>
    </lineage>
</organism>
<gene>
    <name evidence="2" type="ORF">WAK64_10625</name>
</gene>
<accession>A0ABU8HEC9</accession>